<protein>
    <recommendedName>
        <fullName evidence="2">histidine kinase</fullName>
        <ecNumber evidence="2">2.7.13.3</ecNumber>
    </recommendedName>
</protein>
<keyword evidence="11" id="KW-1185">Reference proteome</keyword>
<keyword evidence="7" id="KW-0067">ATP-binding</keyword>
<gene>
    <name evidence="10" type="ORF">ACFOZ9_02300</name>
</gene>
<comment type="caution">
    <text evidence="10">The sequence shown here is derived from an EMBL/GenBank/DDBJ whole genome shotgun (WGS) entry which is preliminary data.</text>
</comment>
<dbReference type="CDD" id="cd00082">
    <property type="entry name" value="HisKA"/>
    <property type="match status" value="1"/>
</dbReference>
<dbReference type="Pfam" id="PF02518">
    <property type="entry name" value="HATPase_c"/>
    <property type="match status" value="1"/>
</dbReference>
<name>A0ABV8XLD7_9DEIO</name>
<evidence type="ECO:0000256" key="2">
    <source>
        <dbReference type="ARBA" id="ARBA00012438"/>
    </source>
</evidence>
<feature type="domain" description="Histidine kinase" evidence="9">
    <location>
        <begin position="399"/>
        <end position="611"/>
    </location>
</feature>
<dbReference type="InterPro" id="IPR013656">
    <property type="entry name" value="PAS_4"/>
</dbReference>
<dbReference type="EC" id="2.7.13.3" evidence="2"/>
<accession>A0ABV8XLD7</accession>
<dbReference type="InterPro" id="IPR004358">
    <property type="entry name" value="Sig_transdc_His_kin-like_C"/>
</dbReference>
<evidence type="ECO:0000256" key="8">
    <source>
        <dbReference type="ARBA" id="ARBA00023012"/>
    </source>
</evidence>
<dbReference type="GO" id="GO:0016301">
    <property type="term" value="F:kinase activity"/>
    <property type="evidence" value="ECO:0007669"/>
    <property type="project" value="UniProtKB-KW"/>
</dbReference>
<dbReference type="InterPro" id="IPR036890">
    <property type="entry name" value="HATPase_C_sf"/>
</dbReference>
<evidence type="ECO:0000256" key="5">
    <source>
        <dbReference type="ARBA" id="ARBA00022741"/>
    </source>
</evidence>
<dbReference type="Gene3D" id="3.30.450.20">
    <property type="entry name" value="PAS domain"/>
    <property type="match status" value="1"/>
</dbReference>
<dbReference type="SMART" id="SM00387">
    <property type="entry name" value="HATPase_c"/>
    <property type="match status" value="1"/>
</dbReference>
<dbReference type="EMBL" id="JBHSEH010000004">
    <property type="protein sequence ID" value="MFC4425025.1"/>
    <property type="molecule type" value="Genomic_DNA"/>
</dbReference>
<dbReference type="Pfam" id="PF00512">
    <property type="entry name" value="HisKA"/>
    <property type="match status" value="1"/>
</dbReference>
<dbReference type="PANTHER" id="PTHR43065:SF46">
    <property type="entry name" value="C4-DICARBOXYLATE TRANSPORT SENSOR PROTEIN DCTB"/>
    <property type="match status" value="1"/>
</dbReference>
<dbReference type="PANTHER" id="PTHR43065">
    <property type="entry name" value="SENSOR HISTIDINE KINASE"/>
    <property type="match status" value="1"/>
</dbReference>
<dbReference type="SUPFAM" id="SSF55785">
    <property type="entry name" value="PYP-like sensor domain (PAS domain)"/>
    <property type="match status" value="1"/>
</dbReference>
<keyword evidence="8" id="KW-0902">Two-component regulatory system</keyword>
<evidence type="ECO:0000256" key="1">
    <source>
        <dbReference type="ARBA" id="ARBA00000085"/>
    </source>
</evidence>
<dbReference type="Pfam" id="PF08448">
    <property type="entry name" value="PAS_4"/>
    <property type="match status" value="1"/>
</dbReference>
<dbReference type="InterPro" id="IPR036097">
    <property type="entry name" value="HisK_dim/P_sf"/>
</dbReference>
<dbReference type="Proteomes" id="UP001595998">
    <property type="component" value="Unassembled WGS sequence"/>
</dbReference>
<evidence type="ECO:0000313" key="11">
    <source>
        <dbReference type="Proteomes" id="UP001595998"/>
    </source>
</evidence>
<dbReference type="InterPro" id="IPR003661">
    <property type="entry name" value="HisK_dim/P_dom"/>
</dbReference>
<dbReference type="RefSeq" id="WP_380035950.1">
    <property type="nucleotide sequence ID" value="NZ_JBHSEH010000004.1"/>
</dbReference>
<organism evidence="10 11">
    <name type="scientific">Deinococcus navajonensis</name>
    <dbReference type="NCBI Taxonomy" id="309884"/>
    <lineage>
        <taxon>Bacteria</taxon>
        <taxon>Thermotogati</taxon>
        <taxon>Deinococcota</taxon>
        <taxon>Deinococci</taxon>
        <taxon>Deinococcales</taxon>
        <taxon>Deinococcaceae</taxon>
        <taxon>Deinococcus</taxon>
    </lineage>
</organism>
<dbReference type="SMART" id="SM00388">
    <property type="entry name" value="HisKA"/>
    <property type="match status" value="1"/>
</dbReference>
<dbReference type="PROSITE" id="PS50109">
    <property type="entry name" value="HIS_KIN"/>
    <property type="match status" value="1"/>
</dbReference>
<keyword evidence="5" id="KW-0547">Nucleotide-binding</keyword>
<evidence type="ECO:0000256" key="3">
    <source>
        <dbReference type="ARBA" id="ARBA00022553"/>
    </source>
</evidence>
<evidence type="ECO:0000256" key="6">
    <source>
        <dbReference type="ARBA" id="ARBA00022777"/>
    </source>
</evidence>
<dbReference type="Gene3D" id="3.30.565.10">
    <property type="entry name" value="Histidine kinase-like ATPase, C-terminal domain"/>
    <property type="match status" value="1"/>
</dbReference>
<evidence type="ECO:0000256" key="7">
    <source>
        <dbReference type="ARBA" id="ARBA00022840"/>
    </source>
</evidence>
<dbReference type="SUPFAM" id="SSF47384">
    <property type="entry name" value="Homodimeric domain of signal transducing histidine kinase"/>
    <property type="match status" value="1"/>
</dbReference>
<evidence type="ECO:0000259" key="9">
    <source>
        <dbReference type="PROSITE" id="PS50109"/>
    </source>
</evidence>
<proteinExistence type="predicted"/>
<evidence type="ECO:0000313" key="10">
    <source>
        <dbReference type="EMBL" id="MFC4425025.1"/>
    </source>
</evidence>
<keyword evidence="4" id="KW-0808">Transferase</keyword>
<dbReference type="InterPro" id="IPR003594">
    <property type="entry name" value="HATPase_dom"/>
</dbReference>
<reference evidence="11" key="1">
    <citation type="journal article" date="2019" name="Int. J. Syst. Evol. Microbiol.">
        <title>The Global Catalogue of Microorganisms (GCM) 10K type strain sequencing project: providing services to taxonomists for standard genome sequencing and annotation.</title>
        <authorList>
            <consortium name="The Broad Institute Genomics Platform"/>
            <consortium name="The Broad Institute Genome Sequencing Center for Infectious Disease"/>
            <person name="Wu L."/>
            <person name="Ma J."/>
        </authorList>
    </citation>
    <scope>NUCLEOTIDE SEQUENCE [LARGE SCALE GENOMIC DNA]</scope>
    <source>
        <strain evidence="11">CCUG 56029</strain>
    </source>
</reference>
<comment type="catalytic activity">
    <reaction evidence="1">
        <text>ATP + protein L-histidine = ADP + protein N-phospho-L-histidine.</text>
        <dbReference type="EC" id="2.7.13.3"/>
    </reaction>
</comment>
<dbReference type="InterPro" id="IPR035965">
    <property type="entry name" value="PAS-like_dom_sf"/>
</dbReference>
<sequence>MPRPVRIWTLLLWLAVASLGSWALLYERKAALRELFDLDARVLHRVLSQRLEQQETVLNAVAALAEQGGPQVLGRYVQALVRPYPQIVAVEHCGAGGCETLTVPRAALPTLPYAPSDHPTVHWPAGGGARYALGLGTVRVWVDAQALLHPSDLPRAPLTLQIFRPGPGKLVMEHASRIHPAALSFRVEKQLGTPLEPFPIRFHRDYSWAMWPWGAMAAWSALTACVAWGLARGLTARRQAERALLNERHRAQGIVEASTDGIVVLDPQGSVVQANPAAFGILEGLHPGAEIRKVAPFQATLSQAPLNAAQFWQAAAAQVLPDGTVLQRGSERVLVEGGLTPLFGEHGQLLGRVLTVREVGPLRQRMLAQLDAGEQRVREHETLLAHVSRLSTLGEMSAGLAHELNQPLTAIVSYGQAALRLLTEEDADLSRARQAVQGMVGQAQRSAEIIARLRTLVRRAPAQRVKVDLVQAAHNILTLCRADMQRLGVEVNLQFPPTAFVTGDPVQVEQIILNLVRNALDAMQDVPERRLLLSLAQARRQWTLTVQDSGTGLSVAALAHLFQPFQTAKRDGLGLGLSLSQTLAQGLGGDLSGGNAQARGARFSLALPQWTDHDPGT</sequence>
<keyword evidence="6 10" id="KW-0418">Kinase</keyword>
<dbReference type="InterPro" id="IPR005467">
    <property type="entry name" value="His_kinase_dom"/>
</dbReference>
<dbReference type="SUPFAM" id="SSF55874">
    <property type="entry name" value="ATPase domain of HSP90 chaperone/DNA topoisomerase II/histidine kinase"/>
    <property type="match status" value="1"/>
</dbReference>
<dbReference type="PRINTS" id="PR00344">
    <property type="entry name" value="BCTRLSENSOR"/>
</dbReference>
<dbReference type="Gene3D" id="1.10.287.130">
    <property type="match status" value="1"/>
</dbReference>
<keyword evidence="3" id="KW-0597">Phosphoprotein</keyword>
<evidence type="ECO:0000256" key="4">
    <source>
        <dbReference type="ARBA" id="ARBA00022679"/>
    </source>
</evidence>